<dbReference type="InterPro" id="IPR009075">
    <property type="entry name" value="AcylCo_DH/oxidase_C"/>
</dbReference>
<reference evidence="11" key="1">
    <citation type="submission" date="2022-07" db="EMBL/GenBank/DDBJ databases">
        <title>Genome analysis of Parmales, a sister group of diatoms, reveals the evolutionary specialization of diatoms from phago-mixotrophs to photoautotrophs.</title>
        <authorList>
            <person name="Ban H."/>
            <person name="Sato S."/>
            <person name="Yoshikawa S."/>
            <person name="Kazumasa Y."/>
            <person name="Nakamura Y."/>
            <person name="Ichinomiya M."/>
            <person name="Saitoh K."/>
            <person name="Sato N."/>
            <person name="Blanc-Mathieu R."/>
            <person name="Endo H."/>
            <person name="Kuwata A."/>
            <person name="Ogata H."/>
        </authorList>
    </citation>
    <scope>NUCLEOTIDE SEQUENCE</scope>
</reference>
<keyword evidence="5 7" id="KW-0560">Oxidoreductase</keyword>
<proteinExistence type="inferred from homology"/>
<evidence type="ECO:0000259" key="8">
    <source>
        <dbReference type="Pfam" id="PF00441"/>
    </source>
</evidence>
<dbReference type="FunFam" id="1.20.140.10:FF:000001">
    <property type="entry name" value="Acyl-CoA dehydrogenase"/>
    <property type="match status" value="1"/>
</dbReference>
<evidence type="ECO:0008006" key="13">
    <source>
        <dbReference type="Google" id="ProtNLM"/>
    </source>
</evidence>
<evidence type="ECO:0000313" key="11">
    <source>
        <dbReference type="EMBL" id="GMH62264.1"/>
    </source>
</evidence>
<dbReference type="InterPro" id="IPR046373">
    <property type="entry name" value="Acyl-CoA_Oxase/DH_mid-dom_sf"/>
</dbReference>
<dbReference type="GO" id="GO:0004466">
    <property type="term" value="F:long-chain fatty acyl-CoA dehydrogenase activity"/>
    <property type="evidence" value="ECO:0007669"/>
    <property type="project" value="TreeGrafter"/>
</dbReference>
<feature type="domain" description="Acyl-CoA dehydrogenase/oxidase C-terminal" evidence="8">
    <location>
        <begin position="268"/>
        <end position="415"/>
    </location>
</feature>
<comment type="catalytic activity">
    <reaction evidence="6">
        <text>(2S)-2-methylbutanoyl-CoA + oxidized [electron-transfer flavoprotein] + H(+) = (2E)-2-methylbut-2-enoyl-CoA + reduced [electron-transfer flavoprotein]</text>
        <dbReference type="Rhea" id="RHEA:48256"/>
        <dbReference type="Rhea" id="RHEA-COMP:10685"/>
        <dbReference type="Rhea" id="RHEA-COMP:10686"/>
        <dbReference type="ChEBI" id="CHEBI:15378"/>
        <dbReference type="ChEBI" id="CHEBI:57337"/>
        <dbReference type="ChEBI" id="CHEBI:57692"/>
        <dbReference type="ChEBI" id="CHEBI:58307"/>
        <dbReference type="ChEBI" id="CHEBI:88166"/>
    </reaction>
    <physiologicalReaction direction="left-to-right" evidence="6">
        <dbReference type="Rhea" id="RHEA:48257"/>
    </physiologicalReaction>
</comment>
<dbReference type="AlphaFoldDB" id="A0A9W6ZXL6"/>
<feature type="domain" description="Acyl-CoA dehydrogenase/oxidase N-terminal" evidence="10">
    <location>
        <begin position="47"/>
        <end position="157"/>
    </location>
</feature>
<dbReference type="InterPro" id="IPR036250">
    <property type="entry name" value="AcylCo_DH-like_C"/>
</dbReference>
<dbReference type="Proteomes" id="UP001165082">
    <property type="component" value="Unassembled WGS sequence"/>
</dbReference>
<dbReference type="OrthoDB" id="434771at2759"/>
<dbReference type="InterPro" id="IPR050741">
    <property type="entry name" value="Acyl-CoA_dehydrogenase"/>
</dbReference>
<dbReference type="GO" id="GO:0033539">
    <property type="term" value="P:fatty acid beta-oxidation using acyl-CoA dehydrogenase"/>
    <property type="evidence" value="ECO:0007669"/>
    <property type="project" value="TreeGrafter"/>
</dbReference>
<dbReference type="PROSITE" id="PS00073">
    <property type="entry name" value="ACYL_COA_DH_2"/>
    <property type="match status" value="1"/>
</dbReference>
<dbReference type="GO" id="GO:0019254">
    <property type="term" value="P:carnitine metabolic process, CoA-linked"/>
    <property type="evidence" value="ECO:0007669"/>
    <property type="project" value="TreeGrafter"/>
</dbReference>
<dbReference type="PROSITE" id="PS00072">
    <property type="entry name" value="ACYL_COA_DH_1"/>
    <property type="match status" value="1"/>
</dbReference>
<keyword evidence="4 7" id="KW-0274">FAD</keyword>
<dbReference type="FunFam" id="2.40.110.10:FF:000002">
    <property type="entry name" value="Acyl-CoA dehydrogenase fadE12"/>
    <property type="match status" value="1"/>
</dbReference>
<name>A0A9W6ZXL6_9STRA</name>
<evidence type="ECO:0000313" key="12">
    <source>
        <dbReference type="Proteomes" id="UP001165082"/>
    </source>
</evidence>
<dbReference type="Pfam" id="PF02770">
    <property type="entry name" value="Acyl-CoA_dh_M"/>
    <property type="match status" value="1"/>
</dbReference>
<evidence type="ECO:0000256" key="6">
    <source>
        <dbReference type="ARBA" id="ARBA00049552"/>
    </source>
</evidence>
<feature type="domain" description="Acyl-CoA oxidase/dehydrogenase middle" evidence="9">
    <location>
        <begin position="161"/>
        <end position="256"/>
    </location>
</feature>
<dbReference type="Gene3D" id="1.20.140.10">
    <property type="entry name" value="Butyryl-CoA Dehydrogenase, subunit A, domain 3"/>
    <property type="match status" value="1"/>
</dbReference>
<dbReference type="EMBL" id="BRXZ01002449">
    <property type="protein sequence ID" value="GMH62264.1"/>
    <property type="molecule type" value="Genomic_DNA"/>
</dbReference>
<evidence type="ECO:0000256" key="7">
    <source>
        <dbReference type="RuleBase" id="RU362125"/>
    </source>
</evidence>
<dbReference type="InterPro" id="IPR013786">
    <property type="entry name" value="AcylCoA_DH/ox_N"/>
</dbReference>
<protein>
    <recommendedName>
        <fullName evidence="13">Long-chain specific acyl-CoA dehydrogenase, mitochondrial</fullName>
    </recommendedName>
</protein>
<gene>
    <name evidence="11" type="ORF">TrRE_jg1120</name>
</gene>
<keyword evidence="12" id="KW-1185">Reference proteome</keyword>
<dbReference type="GO" id="GO:0042758">
    <property type="term" value="P:long-chain fatty acid catabolic process"/>
    <property type="evidence" value="ECO:0007669"/>
    <property type="project" value="TreeGrafter"/>
</dbReference>
<dbReference type="SUPFAM" id="SSF47203">
    <property type="entry name" value="Acyl-CoA dehydrogenase C-terminal domain-like"/>
    <property type="match status" value="1"/>
</dbReference>
<organism evidence="11 12">
    <name type="scientific">Triparma retinervis</name>
    <dbReference type="NCBI Taxonomy" id="2557542"/>
    <lineage>
        <taxon>Eukaryota</taxon>
        <taxon>Sar</taxon>
        <taxon>Stramenopiles</taxon>
        <taxon>Ochrophyta</taxon>
        <taxon>Bolidophyceae</taxon>
        <taxon>Parmales</taxon>
        <taxon>Triparmaceae</taxon>
        <taxon>Triparma</taxon>
    </lineage>
</organism>
<dbReference type="Gene3D" id="1.10.540.10">
    <property type="entry name" value="Acyl-CoA dehydrogenase/oxidase, N-terminal domain"/>
    <property type="match status" value="1"/>
</dbReference>
<comment type="similarity">
    <text evidence="2 7">Belongs to the acyl-CoA dehydrogenase family.</text>
</comment>
<evidence type="ECO:0000256" key="5">
    <source>
        <dbReference type="ARBA" id="ARBA00023002"/>
    </source>
</evidence>
<dbReference type="InterPro" id="IPR037069">
    <property type="entry name" value="AcylCoA_DH/ox_N_sf"/>
</dbReference>
<evidence type="ECO:0000256" key="4">
    <source>
        <dbReference type="ARBA" id="ARBA00022827"/>
    </source>
</evidence>
<dbReference type="Pfam" id="PF02771">
    <property type="entry name" value="Acyl-CoA_dh_N"/>
    <property type="match status" value="1"/>
</dbReference>
<evidence type="ECO:0000259" key="10">
    <source>
        <dbReference type="Pfam" id="PF02771"/>
    </source>
</evidence>
<comment type="caution">
    <text evidence="11">The sequence shown here is derived from an EMBL/GenBank/DDBJ whole genome shotgun (WGS) entry which is preliminary data.</text>
</comment>
<dbReference type="Pfam" id="PF00441">
    <property type="entry name" value="Acyl-CoA_dh_1"/>
    <property type="match status" value="1"/>
</dbReference>
<dbReference type="GO" id="GO:0050660">
    <property type="term" value="F:flavin adenine dinucleotide binding"/>
    <property type="evidence" value="ECO:0007669"/>
    <property type="project" value="InterPro"/>
</dbReference>
<dbReference type="PANTHER" id="PTHR48083">
    <property type="entry name" value="MEDIUM-CHAIN SPECIFIC ACYL-COA DEHYDROGENASE, MITOCHONDRIAL-RELATED"/>
    <property type="match status" value="1"/>
</dbReference>
<evidence type="ECO:0000259" key="9">
    <source>
        <dbReference type="Pfam" id="PF02770"/>
    </source>
</evidence>
<dbReference type="InterPro" id="IPR006091">
    <property type="entry name" value="Acyl-CoA_Oxase/DH_mid-dom"/>
</dbReference>
<comment type="cofactor">
    <cofactor evidence="1 7">
        <name>FAD</name>
        <dbReference type="ChEBI" id="CHEBI:57692"/>
    </cofactor>
</comment>
<dbReference type="PANTHER" id="PTHR48083:SF20">
    <property type="entry name" value="LONG-CHAIN SPECIFIC ACYL-COA DEHYDROGENASE, MITOCHONDRIAL"/>
    <property type="match status" value="1"/>
</dbReference>
<dbReference type="SUPFAM" id="SSF56645">
    <property type="entry name" value="Acyl-CoA dehydrogenase NM domain-like"/>
    <property type="match status" value="1"/>
</dbReference>
<dbReference type="GO" id="GO:0005739">
    <property type="term" value="C:mitochondrion"/>
    <property type="evidence" value="ECO:0007669"/>
    <property type="project" value="TreeGrafter"/>
</dbReference>
<keyword evidence="3 7" id="KW-0285">Flavoprotein</keyword>
<dbReference type="InterPro" id="IPR006089">
    <property type="entry name" value="Acyl-CoA_DH_CS"/>
</dbReference>
<sequence length="416" mass="46210">MLLNSRVAIMRFGRSTSRAVRKSSSFRPEPQAADSLIQIGTRKIYDDSHDQFRSTARNFFDSNCRPFHEKWEEAGEVPRNLWKEAGETGLLGVTMPEQFGGMDADILYSSVLWQEQAYSFCTGPGFALHSEIVMPYINNYGSEEQKQEWLPRMIAGDAIGCIAMTEPGAGSDLAGMRTSAKEDGDDYIINGSKVFITNGWMSDVCIVCAKTDPNAGAKGISLFLVDTKTPGFRKGQKLKKMGMKAQDTAELFFDDMRVPKSALLGELNKGFIALMEELPQERLYIADNGMAAAETCYETTRAYVKERKAFGGPLTDMKTIRYKLACMKTDICVARTFIDHCLALHVDKQLDSQTASMAKAMASDLQNVVAGDCVQLHGGWGYMWEYDVCRAYVDGKAQPIYGGTNEIMMELVARTI</sequence>
<accession>A0A9W6ZXL6</accession>
<dbReference type="Gene3D" id="2.40.110.10">
    <property type="entry name" value="Butyryl-CoA Dehydrogenase, subunit A, domain 2"/>
    <property type="match status" value="1"/>
</dbReference>
<evidence type="ECO:0000256" key="3">
    <source>
        <dbReference type="ARBA" id="ARBA00022630"/>
    </source>
</evidence>
<dbReference type="InterPro" id="IPR009100">
    <property type="entry name" value="AcylCoA_DH/oxidase_NM_dom_sf"/>
</dbReference>
<evidence type="ECO:0000256" key="2">
    <source>
        <dbReference type="ARBA" id="ARBA00009347"/>
    </source>
</evidence>
<evidence type="ECO:0000256" key="1">
    <source>
        <dbReference type="ARBA" id="ARBA00001974"/>
    </source>
</evidence>